<dbReference type="EMBL" id="PQFF01000560">
    <property type="protein sequence ID" value="RHZ45010.1"/>
    <property type="molecule type" value="Genomic_DNA"/>
</dbReference>
<dbReference type="InterPro" id="IPR007021">
    <property type="entry name" value="DUF659"/>
</dbReference>
<dbReference type="SUPFAM" id="SSF53098">
    <property type="entry name" value="Ribonuclease H-like"/>
    <property type="match status" value="1"/>
</dbReference>
<dbReference type="OrthoDB" id="2445699at2759"/>
<evidence type="ECO:0000259" key="1">
    <source>
        <dbReference type="Pfam" id="PF04937"/>
    </source>
</evidence>
<dbReference type="PANTHER" id="PTHR46169">
    <property type="entry name" value="DNA REPLICATION-RELATED ELEMENT FACTOR, ISOFORM A"/>
    <property type="match status" value="1"/>
</dbReference>
<gene>
    <name evidence="2" type="ORF">Glove_700g9</name>
</gene>
<dbReference type="GO" id="GO:0005634">
    <property type="term" value="C:nucleus"/>
    <property type="evidence" value="ECO:0007669"/>
    <property type="project" value="TreeGrafter"/>
</dbReference>
<organism evidence="2 3">
    <name type="scientific">Diversispora epigaea</name>
    <dbReference type="NCBI Taxonomy" id="1348612"/>
    <lineage>
        <taxon>Eukaryota</taxon>
        <taxon>Fungi</taxon>
        <taxon>Fungi incertae sedis</taxon>
        <taxon>Mucoromycota</taxon>
        <taxon>Glomeromycotina</taxon>
        <taxon>Glomeromycetes</taxon>
        <taxon>Diversisporales</taxon>
        <taxon>Diversisporaceae</taxon>
        <taxon>Diversispora</taxon>
    </lineage>
</organism>
<dbReference type="Proteomes" id="UP000266861">
    <property type="component" value="Unassembled WGS sequence"/>
</dbReference>
<reference evidence="2 3" key="1">
    <citation type="submission" date="2018-08" db="EMBL/GenBank/DDBJ databases">
        <title>Genome and evolution of the arbuscular mycorrhizal fungus Diversispora epigaea (formerly Glomus versiforme) and its bacterial endosymbionts.</title>
        <authorList>
            <person name="Sun X."/>
            <person name="Fei Z."/>
            <person name="Harrison M."/>
        </authorList>
    </citation>
    <scope>NUCLEOTIDE SEQUENCE [LARGE SCALE GENOMIC DNA]</scope>
    <source>
        <strain evidence="2 3">IT104</strain>
    </source>
</reference>
<dbReference type="InterPro" id="IPR052717">
    <property type="entry name" value="Vacuolar_transposase_reg"/>
</dbReference>
<feature type="domain" description="DUF659" evidence="1">
    <location>
        <begin position="84"/>
        <end position="238"/>
    </location>
</feature>
<evidence type="ECO:0000313" key="3">
    <source>
        <dbReference type="Proteomes" id="UP000266861"/>
    </source>
</evidence>
<proteinExistence type="predicted"/>
<protein>
    <recommendedName>
        <fullName evidence="1">DUF659 domain-containing protein</fullName>
    </recommendedName>
</protein>
<comment type="caution">
    <text evidence="2">The sequence shown here is derived from an EMBL/GenBank/DDBJ whole genome shotgun (WGS) entry which is preliminary data.</text>
</comment>
<evidence type="ECO:0000313" key="2">
    <source>
        <dbReference type="EMBL" id="RHZ45010.1"/>
    </source>
</evidence>
<dbReference type="InterPro" id="IPR012337">
    <property type="entry name" value="RNaseH-like_sf"/>
</dbReference>
<dbReference type="Pfam" id="PF04937">
    <property type="entry name" value="DUF659"/>
    <property type="match status" value="1"/>
</dbReference>
<name>A0A397GA86_9GLOM</name>
<dbReference type="GO" id="GO:0006357">
    <property type="term" value="P:regulation of transcription by RNA polymerase II"/>
    <property type="evidence" value="ECO:0007669"/>
    <property type="project" value="TreeGrafter"/>
</dbReference>
<sequence length="463" mass="53878">MYKEPSFTFETSSSVSQGSKVVIRSTSFGTLDNYIVRQLSTADLKKFYTLLLQLSLSCGWAFHWVNKPEAEELFNFLNPHLKLPDRRLLAGSILTDTVKDSNILTLKTLQEDQIGVTLTFDGWTNVRNEHLLGIVILTSEGRPYVWKAIDISSEHETHVEVMEKTKEMIKELNNSNIKVIAVVTDSAGPYTASRHRLRITEKAIVFLPCFAHQINLCVGKIFKESTEFKQTMDKAIKIASFFRNPNYKFFIAKLKDQQYEEYKRYFTIAAPEETRWNSCYYVCTSILKAQKILAIKFKPPITETGRRTGEDPFLKREIYKIISSHTFWQYLNHLIEILYPYCKILNKLQSDKARLSDKACLNEVTHNLAYITQFWNNYSDLTLATQLVTRLENSHTFWQYLNHLIEILYPYCKILNKLQSDKARLSDKACLNEVTHNLAYITQFWNNYSDLTLATQLVTRLEK</sequence>
<dbReference type="PANTHER" id="PTHR46169:SF29">
    <property type="entry name" value="DNA REPLICATION-RELATED ELEMENT FACTOR, ISOFORM A"/>
    <property type="match status" value="1"/>
</dbReference>
<dbReference type="AlphaFoldDB" id="A0A397GA86"/>
<accession>A0A397GA86</accession>
<keyword evidence="3" id="KW-1185">Reference proteome</keyword>